<dbReference type="GO" id="GO:0045954">
    <property type="term" value="P:positive regulation of natural killer cell mediated cytotoxicity"/>
    <property type="evidence" value="ECO:0007669"/>
    <property type="project" value="InterPro"/>
</dbReference>
<evidence type="ECO:0000313" key="17">
    <source>
        <dbReference type="Ensembl" id="ENSGEVP00005018651.1"/>
    </source>
</evidence>
<reference evidence="17" key="1">
    <citation type="submission" date="2025-08" db="UniProtKB">
        <authorList>
            <consortium name="Ensembl"/>
        </authorList>
    </citation>
    <scope>IDENTIFICATION</scope>
</reference>
<dbReference type="InterPro" id="IPR003599">
    <property type="entry name" value="Ig_sub"/>
</dbReference>
<evidence type="ECO:0000256" key="12">
    <source>
        <dbReference type="ARBA" id="ARBA00023180"/>
    </source>
</evidence>
<keyword evidence="18" id="KW-1185">Reference proteome</keyword>
<dbReference type="Ensembl" id="ENSGEVT00005019596.1">
    <property type="protein sequence ID" value="ENSGEVP00005018651.1"/>
    <property type="gene ID" value="ENSGEVG00005013235.1"/>
</dbReference>
<keyword evidence="6" id="KW-0732">Signal</keyword>
<sequence>MPVPALGPGGPTPWVISLCPVSRPGCRAQDLWVSQPSSVQGTEGGSVSLPCSYRSPREPRLGSYTWLKEVAGARLELSDGTQEFRGRVSRAGERSFLRERRADVELRDLRPYDSGTYRCLVTIPALGEGAGNGTWLQVLKAGESGQPRTPGFSAGPGRGGGSWEPGLLGSLPALGGEAGARTPGFSAGPGRGGGSWEPGLLGSLLALGGEAGAGSQDSWVLSPARGGGG</sequence>
<dbReference type="AlphaFoldDB" id="A0A8C4WJK6"/>
<organism evidence="17 18">
    <name type="scientific">Gopherus evgoodei</name>
    <name type="common">Goodes thornscrub tortoise</name>
    <dbReference type="NCBI Taxonomy" id="1825980"/>
    <lineage>
        <taxon>Eukaryota</taxon>
        <taxon>Metazoa</taxon>
        <taxon>Chordata</taxon>
        <taxon>Craniata</taxon>
        <taxon>Vertebrata</taxon>
        <taxon>Euteleostomi</taxon>
        <taxon>Archelosauria</taxon>
        <taxon>Testudinata</taxon>
        <taxon>Testudines</taxon>
        <taxon>Cryptodira</taxon>
        <taxon>Durocryptodira</taxon>
        <taxon>Testudinoidea</taxon>
        <taxon>Testudinidae</taxon>
        <taxon>Gopherus</taxon>
    </lineage>
</organism>
<evidence type="ECO:0000313" key="18">
    <source>
        <dbReference type="Proteomes" id="UP000694390"/>
    </source>
</evidence>
<dbReference type="InterPro" id="IPR036179">
    <property type="entry name" value="Ig-like_dom_sf"/>
</dbReference>
<dbReference type="Gene3D" id="2.60.40.10">
    <property type="entry name" value="Immunoglobulins"/>
    <property type="match status" value="1"/>
</dbReference>
<dbReference type="PANTHER" id="PTHR47904">
    <property type="entry name" value="NATURAL CYTOTOXICITY TRIGGERING RECEPTOR 3"/>
    <property type="match status" value="1"/>
</dbReference>
<comment type="similarity">
    <text evidence="2">Belongs to the natural cytotoxicity receptor (NCR) family.</text>
</comment>
<dbReference type="PANTHER" id="PTHR47904:SF1">
    <property type="entry name" value="NATURAL CYTOTOXICITY TRIGGERING RECEPTOR 3"/>
    <property type="match status" value="1"/>
</dbReference>
<feature type="compositionally biased region" description="Gly residues" evidence="15">
    <location>
        <begin position="154"/>
        <end position="163"/>
    </location>
</feature>
<keyword evidence="9" id="KW-0472">Membrane</keyword>
<dbReference type="InterPro" id="IPR013783">
    <property type="entry name" value="Ig-like_fold"/>
</dbReference>
<evidence type="ECO:0000256" key="13">
    <source>
        <dbReference type="ARBA" id="ARBA00023319"/>
    </source>
</evidence>
<dbReference type="GO" id="GO:0030101">
    <property type="term" value="P:natural killer cell activation"/>
    <property type="evidence" value="ECO:0007669"/>
    <property type="project" value="TreeGrafter"/>
</dbReference>
<accession>A0A8C4WJK6</accession>
<dbReference type="InterPro" id="IPR043226">
    <property type="entry name" value="NCR3"/>
</dbReference>
<feature type="region of interest" description="Disordered" evidence="15">
    <location>
        <begin position="143"/>
        <end position="196"/>
    </location>
</feature>
<dbReference type="PROSITE" id="PS50835">
    <property type="entry name" value="IG_LIKE"/>
    <property type="match status" value="1"/>
</dbReference>
<name>A0A8C4WJK6_9SAUR</name>
<comment type="subcellular location">
    <subcellularLocation>
        <location evidence="1">Cell membrane</location>
        <topology evidence="1">Single-pass type I membrane protein</topology>
    </subcellularLocation>
</comment>
<dbReference type="Pfam" id="PF07686">
    <property type="entry name" value="V-set"/>
    <property type="match status" value="1"/>
</dbReference>
<dbReference type="SUPFAM" id="SSF48726">
    <property type="entry name" value="Immunoglobulin"/>
    <property type="match status" value="1"/>
</dbReference>
<dbReference type="InterPro" id="IPR007110">
    <property type="entry name" value="Ig-like_dom"/>
</dbReference>
<feature type="compositionally biased region" description="Gly residues" evidence="15">
    <location>
        <begin position="187"/>
        <end position="196"/>
    </location>
</feature>
<keyword evidence="13" id="KW-0393">Immunoglobulin domain</keyword>
<feature type="domain" description="Ig-like" evidence="16">
    <location>
        <begin position="24"/>
        <end position="122"/>
    </location>
</feature>
<evidence type="ECO:0000256" key="5">
    <source>
        <dbReference type="ARBA" id="ARBA00022692"/>
    </source>
</evidence>
<evidence type="ECO:0000256" key="11">
    <source>
        <dbReference type="ARBA" id="ARBA00023170"/>
    </source>
</evidence>
<evidence type="ECO:0000256" key="8">
    <source>
        <dbReference type="ARBA" id="ARBA00022989"/>
    </source>
</evidence>
<evidence type="ECO:0000259" key="16">
    <source>
        <dbReference type="PROSITE" id="PS50835"/>
    </source>
</evidence>
<keyword evidence="12" id="KW-0325">Glycoprotein</keyword>
<keyword evidence="10" id="KW-1015">Disulfide bond</keyword>
<evidence type="ECO:0000256" key="15">
    <source>
        <dbReference type="SAM" id="MobiDB-lite"/>
    </source>
</evidence>
<feature type="compositionally biased region" description="Low complexity" evidence="15">
    <location>
        <begin position="164"/>
        <end position="186"/>
    </location>
</feature>
<keyword evidence="11" id="KW-0675">Receptor</keyword>
<evidence type="ECO:0000256" key="2">
    <source>
        <dbReference type="ARBA" id="ARBA00006531"/>
    </source>
</evidence>
<evidence type="ECO:0000256" key="9">
    <source>
        <dbReference type="ARBA" id="ARBA00023136"/>
    </source>
</evidence>
<evidence type="ECO:0000256" key="3">
    <source>
        <dbReference type="ARBA" id="ARBA00019135"/>
    </source>
</evidence>
<evidence type="ECO:0000256" key="1">
    <source>
        <dbReference type="ARBA" id="ARBA00004251"/>
    </source>
</evidence>
<reference evidence="17" key="2">
    <citation type="submission" date="2025-09" db="UniProtKB">
        <authorList>
            <consortium name="Ensembl"/>
        </authorList>
    </citation>
    <scope>IDENTIFICATION</scope>
</reference>
<dbReference type="OrthoDB" id="9425060at2759"/>
<evidence type="ECO:0000256" key="14">
    <source>
        <dbReference type="ARBA" id="ARBA00032296"/>
    </source>
</evidence>
<keyword evidence="5" id="KW-0812">Transmembrane</keyword>
<proteinExistence type="inferred from homology"/>
<dbReference type="InterPro" id="IPR013106">
    <property type="entry name" value="Ig_V-set"/>
</dbReference>
<dbReference type="GO" id="GO:0005886">
    <property type="term" value="C:plasma membrane"/>
    <property type="evidence" value="ECO:0007669"/>
    <property type="project" value="UniProtKB-SubCell"/>
</dbReference>
<evidence type="ECO:0000256" key="4">
    <source>
        <dbReference type="ARBA" id="ARBA00022475"/>
    </source>
</evidence>
<keyword evidence="7" id="KW-0391">Immunity</keyword>
<keyword evidence="8" id="KW-1133">Transmembrane helix</keyword>
<dbReference type="SMART" id="SM00406">
    <property type="entry name" value="IGv"/>
    <property type="match status" value="1"/>
</dbReference>
<evidence type="ECO:0000256" key="6">
    <source>
        <dbReference type="ARBA" id="ARBA00022729"/>
    </source>
</evidence>
<evidence type="ECO:0000256" key="7">
    <source>
        <dbReference type="ARBA" id="ARBA00022859"/>
    </source>
</evidence>
<dbReference type="Proteomes" id="UP000694390">
    <property type="component" value="Unassembled WGS sequence"/>
</dbReference>
<dbReference type="SMART" id="SM00409">
    <property type="entry name" value="IG"/>
    <property type="match status" value="1"/>
</dbReference>
<protein>
    <recommendedName>
        <fullName evidence="3">Natural cytotoxicity triggering receptor 3</fullName>
    </recommendedName>
    <alternativeName>
        <fullName evidence="14">Natural killer cell p30-related protein</fullName>
    </alternativeName>
</protein>
<feature type="region of interest" description="Disordered" evidence="15">
    <location>
        <begin position="210"/>
        <end position="229"/>
    </location>
</feature>
<evidence type="ECO:0000256" key="10">
    <source>
        <dbReference type="ARBA" id="ARBA00023157"/>
    </source>
</evidence>
<keyword evidence="4" id="KW-1003">Cell membrane</keyword>
<dbReference type="GO" id="GO:0002429">
    <property type="term" value="P:immune response-activating cell surface receptor signaling pathway"/>
    <property type="evidence" value="ECO:0007669"/>
    <property type="project" value="InterPro"/>
</dbReference>
<dbReference type="GeneTree" id="ENSGT00950000185380"/>